<keyword evidence="5 6" id="KW-0472">Membrane</keyword>
<dbReference type="Proteomes" id="UP000246036">
    <property type="component" value="Chromosome"/>
</dbReference>
<evidence type="ECO:0000256" key="4">
    <source>
        <dbReference type="ARBA" id="ARBA00022989"/>
    </source>
</evidence>
<dbReference type="SUPFAM" id="SSF103473">
    <property type="entry name" value="MFS general substrate transporter"/>
    <property type="match status" value="1"/>
</dbReference>
<evidence type="ECO:0000256" key="5">
    <source>
        <dbReference type="ARBA" id="ARBA00023136"/>
    </source>
</evidence>
<gene>
    <name evidence="8" type="ORF">DKL58_08415</name>
</gene>
<feature type="transmembrane region" description="Helical" evidence="6">
    <location>
        <begin position="12"/>
        <end position="35"/>
    </location>
</feature>
<dbReference type="Gene3D" id="1.20.1250.20">
    <property type="entry name" value="MFS general substrate transporter like domains"/>
    <property type="match status" value="1"/>
</dbReference>
<feature type="transmembrane region" description="Helical" evidence="6">
    <location>
        <begin position="355"/>
        <end position="379"/>
    </location>
</feature>
<dbReference type="EMBL" id="CP029477">
    <property type="protein sequence ID" value="AWM75999.1"/>
    <property type="molecule type" value="Genomic_DNA"/>
</dbReference>
<feature type="domain" description="Major facilitator superfamily (MFS) profile" evidence="7">
    <location>
        <begin position="12"/>
        <end position="459"/>
    </location>
</feature>
<feature type="transmembrane region" description="Helical" evidence="6">
    <location>
        <begin position="137"/>
        <end position="155"/>
    </location>
</feature>
<feature type="transmembrane region" description="Helical" evidence="6">
    <location>
        <begin position="297"/>
        <end position="322"/>
    </location>
</feature>
<protein>
    <submittedName>
        <fullName evidence="8">MFS transporter</fullName>
    </submittedName>
</protein>
<feature type="transmembrane region" description="Helical" evidence="6">
    <location>
        <begin position="81"/>
        <end position="101"/>
    </location>
</feature>
<dbReference type="PROSITE" id="PS50850">
    <property type="entry name" value="MFS"/>
    <property type="match status" value="1"/>
</dbReference>
<feature type="transmembrane region" description="Helical" evidence="6">
    <location>
        <begin position="329"/>
        <end position="349"/>
    </location>
</feature>
<reference evidence="8 9" key="1">
    <citation type="submission" date="2018-05" db="EMBL/GenBank/DDBJ databases">
        <title>Reference genomes for bee gut microbiota database.</title>
        <authorList>
            <person name="Ellegaard K.M."/>
        </authorList>
    </citation>
    <scope>NUCLEOTIDE SEQUENCE [LARGE SCALE GENOMIC DNA]</scope>
    <source>
        <strain evidence="8 9">ESL0186</strain>
    </source>
</reference>
<feature type="transmembrane region" description="Helical" evidence="6">
    <location>
        <begin position="436"/>
        <end position="457"/>
    </location>
</feature>
<organism evidence="8 9">
    <name type="scientific">Lactobacillus kullabergensis</name>
    <dbReference type="NCBI Taxonomy" id="1218493"/>
    <lineage>
        <taxon>Bacteria</taxon>
        <taxon>Bacillati</taxon>
        <taxon>Bacillota</taxon>
        <taxon>Bacilli</taxon>
        <taxon>Lactobacillales</taxon>
        <taxon>Lactobacillaceae</taxon>
        <taxon>Lactobacillus</taxon>
    </lineage>
</organism>
<comment type="subcellular location">
    <subcellularLocation>
        <location evidence="1">Cell membrane</location>
        <topology evidence="1">Multi-pass membrane protein</topology>
    </subcellularLocation>
</comment>
<name>A0ABM6W297_9LACO</name>
<evidence type="ECO:0000259" key="7">
    <source>
        <dbReference type="PROSITE" id="PS50850"/>
    </source>
</evidence>
<keyword evidence="3 6" id="KW-0812">Transmembrane</keyword>
<keyword evidence="4 6" id="KW-1133">Transmembrane helix</keyword>
<sequence length="462" mass="50705">MLMVKNGRLIKSILAVGILSFLGIVIETALNIAFPQLMIDFNMSARTIQWLTTGYMLVSTIIIPFGSYLQKRFKTISLFRMAVSCFLLGTILAGISVNFSLLLIGRLLQGVAAGIGLPLMFTIILEQSPKEQVGMYMGLGTLVIAFAPAVGPVYGGIVLKLFQWQTLFLLIIPVIILTWILGEHSISQTSKTQKIPFDFQGGLLLIVFLMSALFLLLGFTSGNNIYVQLILTLITIITGFFFTLVEKHSNHAVLKVSLFKNWQFTFFLLAFFLLQLMSLSMSFLIPNVLQTAFEQTTATAGLLVLPAAIIDALVSAFAGIIYDKVNQKLPIIFGVAIILLTFIIANFLNPSTANMAFIYISFMFGLGLSYSNIMTFCLSNITTDLKNDGNVIFMTAQSYSGAIGTALTASLLTLAQTGLKNKKLAALKGLKLNYDVLLALSFIVIVCILVCFIFTRLKNKAY</sequence>
<proteinExistence type="predicted"/>
<feature type="transmembrane region" description="Helical" evidence="6">
    <location>
        <begin position="202"/>
        <end position="219"/>
    </location>
</feature>
<evidence type="ECO:0000256" key="1">
    <source>
        <dbReference type="ARBA" id="ARBA00004651"/>
    </source>
</evidence>
<feature type="transmembrane region" description="Helical" evidence="6">
    <location>
        <begin position="266"/>
        <end position="285"/>
    </location>
</feature>
<evidence type="ECO:0000256" key="6">
    <source>
        <dbReference type="SAM" id="Phobius"/>
    </source>
</evidence>
<evidence type="ECO:0000313" key="9">
    <source>
        <dbReference type="Proteomes" id="UP000246036"/>
    </source>
</evidence>
<evidence type="ECO:0000256" key="3">
    <source>
        <dbReference type="ARBA" id="ARBA00022692"/>
    </source>
</evidence>
<dbReference type="Gene3D" id="1.20.1720.10">
    <property type="entry name" value="Multidrug resistance protein D"/>
    <property type="match status" value="1"/>
</dbReference>
<accession>A0ABM6W297</accession>
<dbReference type="InterPro" id="IPR011701">
    <property type="entry name" value="MFS"/>
</dbReference>
<feature type="transmembrane region" description="Helical" evidence="6">
    <location>
        <begin position="107"/>
        <end position="125"/>
    </location>
</feature>
<dbReference type="InterPro" id="IPR036259">
    <property type="entry name" value="MFS_trans_sf"/>
</dbReference>
<dbReference type="Pfam" id="PF07690">
    <property type="entry name" value="MFS_1"/>
    <property type="match status" value="1"/>
</dbReference>
<dbReference type="InterPro" id="IPR020846">
    <property type="entry name" value="MFS_dom"/>
</dbReference>
<evidence type="ECO:0000256" key="2">
    <source>
        <dbReference type="ARBA" id="ARBA00022448"/>
    </source>
</evidence>
<feature type="transmembrane region" description="Helical" evidence="6">
    <location>
        <begin position="47"/>
        <end position="69"/>
    </location>
</feature>
<dbReference type="PANTHER" id="PTHR42718">
    <property type="entry name" value="MAJOR FACILITATOR SUPERFAMILY MULTIDRUG TRANSPORTER MFSC"/>
    <property type="match status" value="1"/>
</dbReference>
<evidence type="ECO:0000313" key="8">
    <source>
        <dbReference type="EMBL" id="AWM75999.1"/>
    </source>
</evidence>
<dbReference type="PRINTS" id="PR01036">
    <property type="entry name" value="TCRTETB"/>
</dbReference>
<keyword evidence="2" id="KW-0813">Transport</keyword>
<feature type="transmembrane region" description="Helical" evidence="6">
    <location>
        <begin position="161"/>
        <end position="181"/>
    </location>
</feature>
<feature type="transmembrane region" description="Helical" evidence="6">
    <location>
        <begin position="225"/>
        <end position="245"/>
    </location>
</feature>
<dbReference type="PANTHER" id="PTHR42718:SF9">
    <property type="entry name" value="MAJOR FACILITATOR SUPERFAMILY MULTIDRUG TRANSPORTER MFSC"/>
    <property type="match status" value="1"/>
</dbReference>
<feature type="transmembrane region" description="Helical" evidence="6">
    <location>
        <begin position="391"/>
        <end position="416"/>
    </location>
</feature>
<keyword evidence="9" id="KW-1185">Reference proteome</keyword>